<evidence type="ECO:0000313" key="1">
    <source>
        <dbReference type="EMBL" id="GAA4467341.1"/>
    </source>
</evidence>
<protein>
    <submittedName>
        <fullName evidence="1">Uncharacterized protein</fullName>
    </submittedName>
</protein>
<dbReference type="EMBL" id="BAABGA010000086">
    <property type="protein sequence ID" value="GAA4467341.1"/>
    <property type="molecule type" value="Genomic_DNA"/>
</dbReference>
<proteinExistence type="predicted"/>
<gene>
    <name evidence="1" type="ORF">GCM10023156_57170</name>
</gene>
<dbReference type="Proteomes" id="UP001500840">
    <property type="component" value="Unassembled WGS sequence"/>
</dbReference>
<reference evidence="2" key="1">
    <citation type="journal article" date="2019" name="Int. J. Syst. Evol. Microbiol.">
        <title>The Global Catalogue of Microorganisms (GCM) 10K type strain sequencing project: providing services to taxonomists for standard genome sequencing and annotation.</title>
        <authorList>
            <consortium name="The Broad Institute Genomics Platform"/>
            <consortium name="The Broad Institute Genome Sequencing Center for Infectious Disease"/>
            <person name="Wu L."/>
            <person name="Ma J."/>
        </authorList>
    </citation>
    <scope>NUCLEOTIDE SEQUENCE [LARGE SCALE GENOMIC DNA]</scope>
    <source>
        <strain evidence="2">JCM 17759</strain>
    </source>
</reference>
<evidence type="ECO:0000313" key="2">
    <source>
        <dbReference type="Proteomes" id="UP001500840"/>
    </source>
</evidence>
<name>A0ABP8NKH7_9BACT</name>
<accession>A0ABP8NKH7</accession>
<keyword evidence="2" id="KW-1185">Reference proteome</keyword>
<comment type="caution">
    <text evidence="1">The sequence shown here is derived from an EMBL/GenBank/DDBJ whole genome shotgun (WGS) entry which is preliminary data.</text>
</comment>
<organism evidence="1 2">
    <name type="scientific">Novipirellula rosea</name>
    <dbReference type="NCBI Taxonomy" id="1031540"/>
    <lineage>
        <taxon>Bacteria</taxon>
        <taxon>Pseudomonadati</taxon>
        <taxon>Planctomycetota</taxon>
        <taxon>Planctomycetia</taxon>
        <taxon>Pirellulales</taxon>
        <taxon>Pirellulaceae</taxon>
        <taxon>Novipirellula</taxon>
    </lineage>
</organism>
<sequence length="191" mass="22010">MDVNVAIDDVCLLSPIRRPIIDDILKSLAHPLRLVSGCHRNAWWARKAMSESTKDPQALLIQHDAFREALDQQQSEDLLKRQSEVKTLLQKIVPEEHGEWWLANWEPYVCWGRAECERLMCDLIEPDTIERIRQEMIEGDDDLRQLVTNDPDEFDARLQSRLEPIYDELVQAGIALCRSCDQSKDATDGAT</sequence>